<proteinExistence type="predicted"/>
<evidence type="ECO:0000256" key="4">
    <source>
        <dbReference type="ARBA" id="ARBA00022741"/>
    </source>
</evidence>
<dbReference type="NCBIfam" id="TIGR02432">
    <property type="entry name" value="lysidine_TilS_N"/>
    <property type="match status" value="1"/>
</dbReference>
<organism evidence="8 9">
    <name type="scientific">Serratia rubidaea</name>
    <name type="common">Serratia marinorubra</name>
    <dbReference type="NCBI Taxonomy" id="61652"/>
    <lineage>
        <taxon>Bacteria</taxon>
        <taxon>Pseudomonadati</taxon>
        <taxon>Pseudomonadota</taxon>
        <taxon>Gammaproteobacteria</taxon>
        <taxon>Enterobacterales</taxon>
        <taxon>Yersiniaceae</taxon>
        <taxon>Serratia</taxon>
    </lineage>
</organism>
<dbReference type="PANTHER" id="PTHR43033">
    <property type="entry name" value="TRNA(ILE)-LYSIDINE SYNTHASE-RELATED"/>
    <property type="match status" value="1"/>
</dbReference>
<feature type="domain" description="tRNA(Ile)-lysidine/2-thiocytidine synthase N-terminal" evidence="7">
    <location>
        <begin position="19"/>
        <end position="155"/>
    </location>
</feature>
<dbReference type="Pfam" id="PF01171">
    <property type="entry name" value="ATP_bind_3"/>
    <property type="match status" value="1"/>
</dbReference>
<evidence type="ECO:0000313" key="9">
    <source>
        <dbReference type="Proteomes" id="UP000271603"/>
    </source>
</evidence>
<accession>A0A3S4FQS3</accession>
<dbReference type="GO" id="GO:0005524">
    <property type="term" value="F:ATP binding"/>
    <property type="evidence" value="ECO:0007669"/>
    <property type="project" value="UniProtKB-KW"/>
</dbReference>
<name>A0A3S4FQS3_SERRU</name>
<reference evidence="8 9" key="1">
    <citation type="submission" date="2018-12" db="EMBL/GenBank/DDBJ databases">
        <authorList>
            <consortium name="Pathogen Informatics"/>
        </authorList>
    </citation>
    <scope>NUCLEOTIDE SEQUENCE [LARGE SCALE GENOMIC DNA]</scope>
    <source>
        <strain evidence="8 9">NCTC9419</strain>
    </source>
</reference>
<evidence type="ECO:0000256" key="1">
    <source>
        <dbReference type="ARBA" id="ARBA00013267"/>
    </source>
</evidence>
<evidence type="ECO:0000256" key="6">
    <source>
        <dbReference type="ARBA" id="ARBA00048539"/>
    </source>
</evidence>
<keyword evidence="3" id="KW-0819">tRNA processing</keyword>
<evidence type="ECO:0000259" key="7">
    <source>
        <dbReference type="Pfam" id="PF01171"/>
    </source>
</evidence>
<dbReference type="EC" id="6.3.4.19" evidence="1"/>
<keyword evidence="4" id="KW-0547">Nucleotide-binding</keyword>
<dbReference type="CDD" id="cd01992">
    <property type="entry name" value="TilS_N"/>
    <property type="match status" value="1"/>
</dbReference>
<dbReference type="AlphaFoldDB" id="A0A3S4FQS3"/>
<dbReference type="PANTHER" id="PTHR43033:SF1">
    <property type="entry name" value="TRNA(ILE)-LYSIDINE SYNTHASE-RELATED"/>
    <property type="match status" value="1"/>
</dbReference>
<dbReference type="EMBL" id="LR134155">
    <property type="protein sequence ID" value="VEA69686.1"/>
    <property type="molecule type" value="Genomic_DNA"/>
</dbReference>
<sequence>MDTNQLIARLAEQLGERRQLLLAFSGGLDSSVLLHLLVQLRRQRPELQLRALHVHHGLSAFADRWVAHCRQQCEAWQVPLTVRRVQLDPRDGGIEAAARDARYQALRTALQPDECLLTAQHLDDQCETLLLALKRGSGPAGLSAMAACGALGSIRCCVRCSASAVSSWSTMPGGIP</sequence>
<dbReference type="InterPro" id="IPR011063">
    <property type="entry name" value="TilS/TtcA_N"/>
</dbReference>
<keyword evidence="5" id="KW-0067">ATP-binding</keyword>
<dbReference type="InterPro" id="IPR012094">
    <property type="entry name" value="tRNA_Ile_lys_synt"/>
</dbReference>
<dbReference type="Gene3D" id="3.40.50.620">
    <property type="entry name" value="HUPs"/>
    <property type="match status" value="1"/>
</dbReference>
<dbReference type="Proteomes" id="UP000271603">
    <property type="component" value="Chromosome"/>
</dbReference>
<evidence type="ECO:0000256" key="5">
    <source>
        <dbReference type="ARBA" id="ARBA00022840"/>
    </source>
</evidence>
<protein>
    <recommendedName>
        <fullName evidence="1">tRNA(Ile)-lysidine synthetase</fullName>
        <ecNumber evidence="1">6.3.4.19</ecNumber>
    </recommendedName>
</protein>
<dbReference type="InterPro" id="IPR014729">
    <property type="entry name" value="Rossmann-like_a/b/a_fold"/>
</dbReference>
<evidence type="ECO:0000313" key="8">
    <source>
        <dbReference type="EMBL" id="VEA69686.1"/>
    </source>
</evidence>
<comment type="catalytic activity">
    <reaction evidence="6">
        <text>cytidine(34) in tRNA(Ile2) + L-lysine + ATP = lysidine(34) in tRNA(Ile2) + AMP + diphosphate + H(+)</text>
        <dbReference type="Rhea" id="RHEA:43744"/>
        <dbReference type="Rhea" id="RHEA-COMP:10625"/>
        <dbReference type="Rhea" id="RHEA-COMP:10670"/>
        <dbReference type="ChEBI" id="CHEBI:15378"/>
        <dbReference type="ChEBI" id="CHEBI:30616"/>
        <dbReference type="ChEBI" id="CHEBI:32551"/>
        <dbReference type="ChEBI" id="CHEBI:33019"/>
        <dbReference type="ChEBI" id="CHEBI:82748"/>
        <dbReference type="ChEBI" id="CHEBI:83665"/>
        <dbReference type="ChEBI" id="CHEBI:456215"/>
        <dbReference type="EC" id="6.3.4.19"/>
    </reaction>
</comment>
<dbReference type="SUPFAM" id="SSF52402">
    <property type="entry name" value="Adenine nucleotide alpha hydrolases-like"/>
    <property type="match status" value="1"/>
</dbReference>
<evidence type="ECO:0000256" key="2">
    <source>
        <dbReference type="ARBA" id="ARBA00022598"/>
    </source>
</evidence>
<dbReference type="GO" id="GO:0008033">
    <property type="term" value="P:tRNA processing"/>
    <property type="evidence" value="ECO:0007669"/>
    <property type="project" value="UniProtKB-KW"/>
</dbReference>
<keyword evidence="2 8" id="KW-0436">Ligase</keyword>
<gene>
    <name evidence="8" type="primary">tilS_2</name>
    <name evidence="8" type="ORF">NCTC9419_01166</name>
</gene>
<dbReference type="GO" id="GO:0032267">
    <property type="term" value="F:tRNA(Ile)-lysidine synthase activity"/>
    <property type="evidence" value="ECO:0007669"/>
    <property type="project" value="UniProtKB-EC"/>
</dbReference>
<evidence type="ECO:0000256" key="3">
    <source>
        <dbReference type="ARBA" id="ARBA00022694"/>
    </source>
</evidence>
<dbReference type="InterPro" id="IPR012795">
    <property type="entry name" value="tRNA_Ile_lys_synt_N"/>
</dbReference>